<dbReference type="OrthoDB" id="168226at2759"/>
<sequence>MAINQKSPRASKPVGSTNLRADDVTVCLLSQNVRVFGTASVNRADWLLLFKRRHFNGNFDLVLRQETHVSPEAAKIASRDHAHQCGYRVGEGSPTLSYWVGGSSMSAGVDMLIYQRGRLQNVKPIYDDYWSSHLMAVAGTLNGALAYVPTLKTQREAFYARLHQIHVPSGVRLYVGGDLNCTPHGVRGRAYASPANAHNSQEIFNLLDQWLLLDSVTAAFPPQDDPEQLQCFYDEYHTYIYRFHGHGLASSRLDRR</sequence>
<accession>A0A9W6WUQ1</accession>
<name>A0A9W6WUQ1_9STRA</name>
<evidence type="ECO:0000313" key="2">
    <source>
        <dbReference type="Proteomes" id="UP001165121"/>
    </source>
</evidence>
<organism evidence="1 2">
    <name type="scientific">Phytophthora fragariaefolia</name>
    <dbReference type="NCBI Taxonomy" id="1490495"/>
    <lineage>
        <taxon>Eukaryota</taxon>
        <taxon>Sar</taxon>
        <taxon>Stramenopiles</taxon>
        <taxon>Oomycota</taxon>
        <taxon>Peronosporomycetes</taxon>
        <taxon>Peronosporales</taxon>
        <taxon>Peronosporaceae</taxon>
        <taxon>Phytophthora</taxon>
    </lineage>
</organism>
<gene>
    <name evidence="1" type="ORF">Pfra01_000159300</name>
</gene>
<dbReference type="InterPro" id="IPR036691">
    <property type="entry name" value="Endo/exonu/phosph_ase_sf"/>
</dbReference>
<evidence type="ECO:0000313" key="1">
    <source>
        <dbReference type="EMBL" id="GMF18390.1"/>
    </source>
</evidence>
<dbReference type="SUPFAM" id="SSF56219">
    <property type="entry name" value="DNase I-like"/>
    <property type="match status" value="1"/>
</dbReference>
<reference evidence="1" key="1">
    <citation type="submission" date="2023-04" db="EMBL/GenBank/DDBJ databases">
        <title>Phytophthora fragariaefolia NBRC 109709.</title>
        <authorList>
            <person name="Ichikawa N."/>
            <person name="Sato H."/>
            <person name="Tonouchi N."/>
        </authorList>
    </citation>
    <scope>NUCLEOTIDE SEQUENCE</scope>
    <source>
        <strain evidence="1">NBRC 109709</strain>
    </source>
</reference>
<keyword evidence="2" id="KW-1185">Reference proteome</keyword>
<dbReference type="AlphaFoldDB" id="A0A9W6WUQ1"/>
<proteinExistence type="predicted"/>
<protein>
    <submittedName>
        <fullName evidence="1">Unnamed protein product</fullName>
    </submittedName>
</protein>
<dbReference type="EMBL" id="BSXT01000128">
    <property type="protein sequence ID" value="GMF18390.1"/>
    <property type="molecule type" value="Genomic_DNA"/>
</dbReference>
<dbReference type="Gene3D" id="3.60.10.10">
    <property type="entry name" value="Endonuclease/exonuclease/phosphatase"/>
    <property type="match status" value="1"/>
</dbReference>
<dbReference type="Proteomes" id="UP001165121">
    <property type="component" value="Unassembled WGS sequence"/>
</dbReference>
<comment type="caution">
    <text evidence="1">The sequence shown here is derived from an EMBL/GenBank/DDBJ whole genome shotgun (WGS) entry which is preliminary data.</text>
</comment>